<dbReference type="RefSeq" id="WP_090257672.1">
    <property type="nucleotide sequence ID" value="NZ_FOIR01000001.1"/>
</dbReference>
<keyword evidence="1" id="KW-0732">Signal</keyword>
<keyword evidence="4" id="KW-1185">Reference proteome</keyword>
<dbReference type="Pfam" id="PF00128">
    <property type="entry name" value="Alpha-amylase"/>
    <property type="match status" value="2"/>
</dbReference>
<dbReference type="InterPro" id="IPR013780">
    <property type="entry name" value="Glyco_hydro_b"/>
</dbReference>
<dbReference type="InterPro" id="IPR006047">
    <property type="entry name" value="GH13_cat_dom"/>
</dbReference>
<dbReference type="SUPFAM" id="SSF51011">
    <property type="entry name" value="Glycosyl hydrolase domain"/>
    <property type="match status" value="1"/>
</dbReference>
<dbReference type="SUPFAM" id="SSF51445">
    <property type="entry name" value="(Trans)glycosidases"/>
    <property type="match status" value="1"/>
</dbReference>
<sequence length="456" mass="52568">MRSTLKSVLSLLLTAGLLAACTAEKKEEKKEVTVIPSNVKHPEWSKDAVIYEANIRQHTSEGTFAAFAEDIPRLAKMGIDILWLMPIHPIGEKNRKGTLGSYYAVKDYKAINPEFGTEEDLTNLIKVAHENDLKVIIDWVANHTAWDHVWTETNPDFYTLTEDGSFQPPVADWEDVIDLNYDNQEMRTEMKDALKYWVSKFDIDGYRCDVAEMVPMDFWNEVRSELNQIKPVFMLAEGEDPELHKDAFDMTYSWELMHLMRKVAAGEELPAAIKAMYEKDFARYPQGYYKMNIITNHDENSWNGTADEFFGPAQEAWFVFTATTYGMPLVYSGQEANNKKRLEFFEKDPIEWPKYNEFATLYNTMFSLKAQNQALWNGEFGGTLEWISTEVDDKVLAFKRVKDHRTVLVLINLSGEPVSFNIDKSYEAMIRVFGGGVVNVSQEQELAPYRYKIFTK</sequence>
<dbReference type="Gene3D" id="3.20.20.80">
    <property type="entry name" value="Glycosidases"/>
    <property type="match status" value="1"/>
</dbReference>
<feature type="chain" id="PRO_5011588760" evidence="1">
    <location>
        <begin position="20"/>
        <end position="456"/>
    </location>
</feature>
<dbReference type="Proteomes" id="UP000199437">
    <property type="component" value="Unassembled WGS sequence"/>
</dbReference>
<organism evidence="3 4">
    <name type="scientific">Roseivirga pacifica</name>
    <dbReference type="NCBI Taxonomy" id="1267423"/>
    <lineage>
        <taxon>Bacteria</taxon>
        <taxon>Pseudomonadati</taxon>
        <taxon>Bacteroidota</taxon>
        <taxon>Cytophagia</taxon>
        <taxon>Cytophagales</taxon>
        <taxon>Roseivirgaceae</taxon>
        <taxon>Roseivirga</taxon>
    </lineage>
</organism>
<dbReference type="PANTHER" id="PTHR47786:SF2">
    <property type="entry name" value="GLYCOSYL HYDROLASE FAMILY 13 CATALYTIC DOMAIN-CONTAINING PROTEIN"/>
    <property type="match status" value="1"/>
</dbReference>
<dbReference type="AlphaFoldDB" id="A0A1I0NM10"/>
<name>A0A1I0NM10_9BACT</name>
<dbReference type="CDD" id="cd11313">
    <property type="entry name" value="AmyAc_arch_bac_AmyA"/>
    <property type="match status" value="1"/>
</dbReference>
<dbReference type="STRING" id="1267423.SAMN05216290_1275"/>
<accession>A0A1I0NM10</accession>
<dbReference type="GO" id="GO:0005975">
    <property type="term" value="P:carbohydrate metabolic process"/>
    <property type="evidence" value="ECO:0007669"/>
    <property type="project" value="InterPro"/>
</dbReference>
<dbReference type="PANTHER" id="PTHR47786">
    <property type="entry name" value="ALPHA-1,4-GLUCAN:MALTOSE-1-PHOSPHATE MALTOSYLTRANSFERASE"/>
    <property type="match status" value="1"/>
</dbReference>
<dbReference type="EMBL" id="FOIR01000001">
    <property type="protein sequence ID" value="SEW01925.1"/>
    <property type="molecule type" value="Genomic_DNA"/>
</dbReference>
<gene>
    <name evidence="3" type="ORF">SAMN05216290_1275</name>
</gene>
<evidence type="ECO:0000313" key="3">
    <source>
        <dbReference type="EMBL" id="SEW01925.1"/>
    </source>
</evidence>
<dbReference type="Gene3D" id="2.60.40.1180">
    <property type="entry name" value="Golgi alpha-mannosidase II"/>
    <property type="match status" value="1"/>
</dbReference>
<proteinExistence type="predicted"/>
<dbReference type="OrthoDB" id="9805159at2"/>
<evidence type="ECO:0000313" key="4">
    <source>
        <dbReference type="Proteomes" id="UP000199437"/>
    </source>
</evidence>
<dbReference type="InterPro" id="IPR017853">
    <property type="entry name" value="GH"/>
</dbReference>
<reference evidence="4" key="1">
    <citation type="submission" date="2016-10" db="EMBL/GenBank/DDBJ databases">
        <authorList>
            <person name="Varghese N."/>
            <person name="Submissions S."/>
        </authorList>
    </citation>
    <scope>NUCLEOTIDE SEQUENCE [LARGE SCALE GENOMIC DNA]</scope>
    <source>
        <strain evidence="4">CGMCC 1.12402</strain>
    </source>
</reference>
<feature type="signal peptide" evidence="1">
    <location>
        <begin position="1"/>
        <end position="19"/>
    </location>
</feature>
<feature type="domain" description="Glycosyl hydrolase family 13 catalytic" evidence="2">
    <location>
        <begin position="61"/>
        <end position="369"/>
    </location>
</feature>
<dbReference type="SMART" id="SM00642">
    <property type="entry name" value="Aamy"/>
    <property type="match status" value="1"/>
</dbReference>
<protein>
    <submittedName>
        <fullName evidence="3">Maltogenic Amylase, C-terminal domain</fullName>
    </submittedName>
</protein>
<dbReference type="PROSITE" id="PS51257">
    <property type="entry name" value="PROKAR_LIPOPROTEIN"/>
    <property type="match status" value="1"/>
</dbReference>
<evidence type="ECO:0000259" key="2">
    <source>
        <dbReference type="SMART" id="SM00642"/>
    </source>
</evidence>
<evidence type="ECO:0000256" key="1">
    <source>
        <dbReference type="SAM" id="SignalP"/>
    </source>
</evidence>
<dbReference type="GeneID" id="99986006"/>